<evidence type="ECO:0000313" key="3">
    <source>
        <dbReference type="Proteomes" id="UP001189624"/>
    </source>
</evidence>
<protein>
    <submittedName>
        <fullName evidence="2">Uncharacterized protein</fullName>
    </submittedName>
</protein>
<feature type="region of interest" description="Disordered" evidence="1">
    <location>
        <begin position="113"/>
        <end position="136"/>
    </location>
</feature>
<reference evidence="2" key="1">
    <citation type="submission" date="2023-10" db="EMBL/GenBank/DDBJ databases">
        <authorList>
            <person name="Domelevo Entfellner J.-B."/>
        </authorList>
    </citation>
    <scope>NUCLEOTIDE SEQUENCE</scope>
</reference>
<organism evidence="2 3">
    <name type="scientific">Sphenostylis stenocarpa</name>
    <dbReference type="NCBI Taxonomy" id="92480"/>
    <lineage>
        <taxon>Eukaryota</taxon>
        <taxon>Viridiplantae</taxon>
        <taxon>Streptophyta</taxon>
        <taxon>Embryophyta</taxon>
        <taxon>Tracheophyta</taxon>
        <taxon>Spermatophyta</taxon>
        <taxon>Magnoliopsida</taxon>
        <taxon>eudicotyledons</taxon>
        <taxon>Gunneridae</taxon>
        <taxon>Pentapetalae</taxon>
        <taxon>rosids</taxon>
        <taxon>fabids</taxon>
        <taxon>Fabales</taxon>
        <taxon>Fabaceae</taxon>
        <taxon>Papilionoideae</taxon>
        <taxon>50 kb inversion clade</taxon>
        <taxon>NPAAA clade</taxon>
        <taxon>indigoferoid/millettioid clade</taxon>
        <taxon>Phaseoleae</taxon>
        <taxon>Sphenostylis</taxon>
    </lineage>
</organism>
<sequence length="136" mass="15567">MVAMCVKVHASFKRLHAMQVTGLNCTQIVRHPKNCSKERLRKTRRAHNFPCILINISNFGDYTKTIAHAFLLRRVFIILAQQKPSSLVVHTNETGKEKERELEAPLLRCVRASQKQHPQEQRTGKGINSIIEGQIE</sequence>
<dbReference type="Proteomes" id="UP001189624">
    <property type="component" value="Chromosome 10"/>
</dbReference>
<accession>A0AA86W355</accession>
<dbReference type="AlphaFoldDB" id="A0AA86W355"/>
<proteinExistence type="predicted"/>
<evidence type="ECO:0000256" key="1">
    <source>
        <dbReference type="SAM" id="MobiDB-lite"/>
    </source>
</evidence>
<dbReference type="Gramene" id="rna-AYBTSS11_LOCUS29786">
    <property type="protein sequence ID" value="CAJ1977619.1"/>
    <property type="gene ID" value="gene-AYBTSS11_LOCUS29786"/>
</dbReference>
<dbReference type="EMBL" id="OY731407">
    <property type="protein sequence ID" value="CAJ1977619.1"/>
    <property type="molecule type" value="Genomic_DNA"/>
</dbReference>
<evidence type="ECO:0000313" key="2">
    <source>
        <dbReference type="EMBL" id="CAJ1977619.1"/>
    </source>
</evidence>
<keyword evidence="3" id="KW-1185">Reference proteome</keyword>
<gene>
    <name evidence="2" type="ORF">AYBTSS11_LOCUS29786</name>
</gene>
<name>A0AA86W355_9FABA</name>